<feature type="compositionally biased region" description="Polar residues" evidence="1">
    <location>
        <begin position="95"/>
        <end position="105"/>
    </location>
</feature>
<comment type="caution">
    <text evidence="2">The sequence shown here is derived from an EMBL/GenBank/DDBJ whole genome shotgun (WGS) entry which is preliminary data.</text>
</comment>
<name>A0ABT0MG64_9GAMM</name>
<feature type="compositionally biased region" description="Pro residues" evidence="1">
    <location>
        <begin position="29"/>
        <end position="53"/>
    </location>
</feature>
<feature type="compositionally biased region" description="Low complexity" evidence="1">
    <location>
        <begin position="17"/>
        <end position="28"/>
    </location>
</feature>
<keyword evidence="3" id="KW-1185">Reference proteome</keyword>
<dbReference type="Proteomes" id="UP001431217">
    <property type="component" value="Unassembled WGS sequence"/>
</dbReference>
<sequence length="132" mass="13532">MRSGPSITIIEEPRPPAQVSSPVVASVAPPAPSLPPSPVAVPSPAPSSPPVPMFAPPRAPAIASPVRMDDVVVQAAPLMLVAETVAASPPACSDCPTQEELQATSAAPVPGETPPEDRQLQSELKRRLLQGQ</sequence>
<feature type="region of interest" description="Disordered" evidence="1">
    <location>
        <begin position="86"/>
        <end position="121"/>
    </location>
</feature>
<protein>
    <submittedName>
        <fullName evidence="2">Uncharacterized protein</fullName>
    </submittedName>
</protein>
<organism evidence="2 3">
    <name type="scientific">Luteimonas galliterrae</name>
    <dbReference type="NCBI Taxonomy" id="2940486"/>
    <lineage>
        <taxon>Bacteria</taxon>
        <taxon>Pseudomonadati</taxon>
        <taxon>Pseudomonadota</taxon>
        <taxon>Gammaproteobacteria</taxon>
        <taxon>Lysobacterales</taxon>
        <taxon>Lysobacteraceae</taxon>
        <taxon>Luteimonas</taxon>
    </lineage>
</organism>
<evidence type="ECO:0000313" key="2">
    <source>
        <dbReference type="EMBL" id="MCL1633653.1"/>
    </source>
</evidence>
<gene>
    <name evidence="2" type="ORF">M2650_03210</name>
</gene>
<reference evidence="2 3" key="1">
    <citation type="submission" date="2022-05" db="EMBL/GenBank/DDBJ databases">
        <title>Luteimonas sp. SX5, whole genome shotgun sequencing project.</title>
        <authorList>
            <person name="Zhao G."/>
            <person name="Shen L."/>
        </authorList>
    </citation>
    <scope>NUCLEOTIDE SEQUENCE [LARGE SCALE GENOMIC DNA]</scope>
    <source>
        <strain evidence="2 3">SX5</strain>
    </source>
</reference>
<accession>A0ABT0MG64</accession>
<evidence type="ECO:0000256" key="1">
    <source>
        <dbReference type="SAM" id="MobiDB-lite"/>
    </source>
</evidence>
<dbReference type="RefSeq" id="WP_249471085.1">
    <property type="nucleotide sequence ID" value="NZ_JAMBEP010000001.1"/>
</dbReference>
<proteinExistence type="predicted"/>
<evidence type="ECO:0000313" key="3">
    <source>
        <dbReference type="Proteomes" id="UP001431217"/>
    </source>
</evidence>
<dbReference type="EMBL" id="JAMBEP010000001">
    <property type="protein sequence ID" value="MCL1633653.1"/>
    <property type="molecule type" value="Genomic_DNA"/>
</dbReference>
<feature type="region of interest" description="Disordered" evidence="1">
    <location>
        <begin position="1"/>
        <end position="53"/>
    </location>
</feature>